<reference evidence="1 2" key="1">
    <citation type="submission" date="2024-10" db="EMBL/GenBank/DDBJ databases">
        <authorList>
            <person name="Deangelis K."/>
            <person name="Huntemann M."/>
            <person name="Clum A."/>
            <person name="Wang J."/>
            <person name="Palaniappan K."/>
            <person name="Ritter S."/>
            <person name="Chen I.-M."/>
            <person name="Stamatis D."/>
            <person name="Reddy T."/>
            <person name="O'Malley R."/>
            <person name="Daum C."/>
            <person name="Ng V."/>
            <person name="Ivanova N."/>
            <person name="Kyrpides N."/>
            <person name="Woyke T."/>
        </authorList>
    </citation>
    <scope>NUCLEOTIDE SEQUENCE [LARGE SCALE GENOMIC DNA]</scope>
    <source>
        <strain evidence="1 2">GAS97</strain>
    </source>
</reference>
<keyword evidence="2" id="KW-1185">Reference proteome</keyword>
<dbReference type="Proteomes" id="UP001620514">
    <property type="component" value="Unassembled WGS sequence"/>
</dbReference>
<dbReference type="RefSeq" id="WP_404613130.1">
    <property type="nucleotide sequence ID" value="NZ_JBIYDN010000035.1"/>
</dbReference>
<evidence type="ECO:0000313" key="2">
    <source>
        <dbReference type="Proteomes" id="UP001620514"/>
    </source>
</evidence>
<gene>
    <name evidence="1" type="ORF">ABH943_007513</name>
</gene>
<accession>A0ABW8N0F9</accession>
<dbReference type="EMBL" id="JBIYDN010000035">
    <property type="protein sequence ID" value="MFK4447477.1"/>
    <property type="molecule type" value="Genomic_DNA"/>
</dbReference>
<protein>
    <submittedName>
        <fullName evidence="1">Uncharacterized protein</fullName>
    </submittedName>
</protein>
<sequence>MKKRSRNTPVTEADAERRYGAIADAVRAAQVSSSWDRAMGSARSPSSTGVKLHPGWDAAFRRARAS</sequence>
<evidence type="ECO:0000313" key="1">
    <source>
        <dbReference type="EMBL" id="MFK4447477.1"/>
    </source>
</evidence>
<comment type="caution">
    <text evidence="1">The sequence shown here is derived from an EMBL/GenBank/DDBJ whole genome shotgun (WGS) entry which is preliminary data.</text>
</comment>
<organism evidence="1 2">
    <name type="scientific">Caballeronia udeis</name>
    <dbReference type="NCBI Taxonomy" id="1232866"/>
    <lineage>
        <taxon>Bacteria</taxon>
        <taxon>Pseudomonadati</taxon>
        <taxon>Pseudomonadota</taxon>
        <taxon>Betaproteobacteria</taxon>
        <taxon>Burkholderiales</taxon>
        <taxon>Burkholderiaceae</taxon>
        <taxon>Caballeronia</taxon>
    </lineage>
</organism>
<proteinExistence type="predicted"/>
<reference evidence="1 2" key="2">
    <citation type="submission" date="2024-11" db="EMBL/GenBank/DDBJ databases">
        <title>Using genomics to understand microbial adaptation to soil warming.</title>
        <authorList>
            <person name="Deangelis K.M. PhD."/>
        </authorList>
    </citation>
    <scope>NUCLEOTIDE SEQUENCE [LARGE SCALE GENOMIC DNA]</scope>
    <source>
        <strain evidence="1 2">GAS97</strain>
    </source>
</reference>
<name>A0ABW8N0F9_9BURK</name>